<reference evidence="2" key="1">
    <citation type="journal article" date="2018" name="DNA Res.">
        <title>Multiple hybrid de novo genome assembly of finger millet, an orphan allotetraploid crop.</title>
        <authorList>
            <person name="Hatakeyama M."/>
            <person name="Aluri S."/>
            <person name="Balachadran M.T."/>
            <person name="Sivarajan S.R."/>
            <person name="Patrignani A."/>
            <person name="Gruter S."/>
            <person name="Poveda L."/>
            <person name="Shimizu-Inatsugi R."/>
            <person name="Baeten J."/>
            <person name="Francoijs K.J."/>
            <person name="Nataraja K.N."/>
            <person name="Reddy Y.A.N."/>
            <person name="Phadnis S."/>
            <person name="Ravikumar R.L."/>
            <person name="Schlapbach R."/>
            <person name="Sreeman S.M."/>
            <person name="Shimizu K.K."/>
        </authorList>
    </citation>
    <scope>NUCLEOTIDE SEQUENCE</scope>
</reference>
<keyword evidence="1" id="KW-0812">Transmembrane</keyword>
<comment type="caution">
    <text evidence="2">The sequence shown here is derived from an EMBL/GenBank/DDBJ whole genome shotgun (WGS) entry which is preliminary data.</text>
</comment>
<name>A0AAV5D2E2_ELECO</name>
<dbReference type="PANTHER" id="PTHR33115:SF50">
    <property type="entry name" value="ARM REPEAT SUPERFAMILY PROTEIN"/>
    <property type="match status" value="1"/>
</dbReference>
<dbReference type="PANTHER" id="PTHR33115">
    <property type="entry name" value="ARM REPEAT SUPERFAMILY PROTEIN"/>
    <property type="match status" value="1"/>
</dbReference>
<protein>
    <submittedName>
        <fullName evidence="2">Uncharacterized protein</fullName>
    </submittedName>
</protein>
<dbReference type="InterPro" id="IPR016024">
    <property type="entry name" value="ARM-type_fold"/>
</dbReference>
<evidence type="ECO:0000313" key="2">
    <source>
        <dbReference type="EMBL" id="GJN04410.1"/>
    </source>
</evidence>
<keyword evidence="1" id="KW-1133">Transmembrane helix</keyword>
<gene>
    <name evidence="2" type="primary">ga21957</name>
    <name evidence="2" type="ORF">PR202_ga21957</name>
</gene>
<dbReference type="Proteomes" id="UP001054889">
    <property type="component" value="Unassembled WGS sequence"/>
</dbReference>
<dbReference type="SUPFAM" id="SSF48371">
    <property type="entry name" value="ARM repeat"/>
    <property type="match status" value="1"/>
</dbReference>
<reference evidence="2" key="2">
    <citation type="submission" date="2021-12" db="EMBL/GenBank/DDBJ databases">
        <title>Resequencing data analysis of finger millet.</title>
        <authorList>
            <person name="Hatakeyama M."/>
            <person name="Aluri S."/>
            <person name="Balachadran M.T."/>
            <person name="Sivarajan S.R."/>
            <person name="Poveda L."/>
            <person name="Shimizu-Inatsugi R."/>
            <person name="Schlapbach R."/>
            <person name="Sreeman S.M."/>
            <person name="Shimizu K.K."/>
        </authorList>
    </citation>
    <scope>NUCLEOTIDE SEQUENCE</scope>
</reference>
<evidence type="ECO:0000313" key="3">
    <source>
        <dbReference type="Proteomes" id="UP001054889"/>
    </source>
</evidence>
<organism evidence="2 3">
    <name type="scientific">Eleusine coracana subsp. coracana</name>
    <dbReference type="NCBI Taxonomy" id="191504"/>
    <lineage>
        <taxon>Eukaryota</taxon>
        <taxon>Viridiplantae</taxon>
        <taxon>Streptophyta</taxon>
        <taxon>Embryophyta</taxon>
        <taxon>Tracheophyta</taxon>
        <taxon>Spermatophyta</taxon>
        <taxon>Magnoliopsida</taxon>
        <taxon>Liliopsida</taxon>
        <taxon>Poales</taxon>
        <taxon>Poaceae</taxon>
        <taxon>PACMAD clade</taxon>
        <taxon>Chloridoideae</taxon>
        <taxon>Cynodonteae</taxon>
        <taxon>Eleusininae</taxon>
        <taxon>Eleusine</taxon>
    </lineage>
</organism>
<dbReference type="AlphaFoldDB" id="A0AAV5D2E2"/>
<feature type="transmembrane region" description="Helical" evidence="1">
    <location>
        <begin position="44"/>
        <end position="68"/>
    </location>
</feature>
<keyword evidence="3" id="KW-1185">Reference proteome</keyword>
<proteinExistence type="predicted"/>
<accession>A0AAV5D2E2</accession>
<sequence length="518" mass="59087">MTFMLLLLPLIIVVCHPVLVVFLSITLSSIRLKQEDYGQGGANLIPAMVIFYSLALAQGVLYLFWLILTILEHQIVKLVAKECEFESARGHNYISRYLTDIRSKCLKDLSASRERNMITHASDMMDSDYKDDYISGARMLVTFIEKKKLPVKTLVRFSRSRIQKLILILAWRDTDDMEIRLLAAKIVAHIAGDISLAQFPGTLECLSSLLKVSEENAIFTSPLKNDTEGGTSMEEGEAIMENVIHSEERRQGQNSGRILKDRQKNVTAKHDMDTQQYTNIDGHFSHSDECQLTIQGFLILEKLCSNDHNCIQICNAQLVITHMLAWVFSRPFLYPGEKDHWVTILTISFSVLARLSSIRGQPAEQVRDKIIFELYPSCISGYATHPMVYTKAIYTFSHAYTREKFCVSEIRKRDRLVTILLGLFSFEKIKQLESDELMEMRVKAGEALSRLCIYRDNCVAIIKYKGHIVTELSEMIDCCEIAAHRAIAANILMRLISHYKGDQPDKRLQKVNFVITAD</sequence>
<keyword evidence="1" id="KW-0472">Membrane</keyword>
<evidence type="ECO:0000256" key="1">
    <source>
        <dbReference type="SAM" id="Phobius"/>
    </source>
</evidence>
<dbReference type="EMBL" id="BQKI01000011">
    <property type="protein sequence ID" value="GJN04410.1"/>
    <property type="molecule type" value="Genomic_DNA"/>
</dbReference>
<feature type="transmembrane region" description="Helical" evidence="1">
    <location>
        <begin position="6"/>
        <end position="32"/>
    </location>
</feature>